<gene>
    <name evidence="2" type="ORF">MAF45_08090</name>
</gene>
<sequence>MTETKVEPKPEKKAAAVPKEKKLTIGCFISFLFAVILFAGIFHKAPVGWEWLQALDFSTLIGKFGKIAGAGSFRGAGGVGARDGFLFSLTLIPGVMLALGLIDVLAHYGALRACQFLLTPLLKPILGLPGLTGLALITDLQSTDAGAGLTKGLFDNGLIRKKDLVVMCAWQYAGAGMLSNYLTTVVGGLIAYFLVPIWIPLVIMLCLKFVGGFLVRLILNTVYRKDFANE</sequence>
<evidence type="ECO:0000256" key="1">
    <source>
        <dbReference type="SAM" id="Phobius"/>
    </source>
</evidence>
<name>A0ABS9MS92_9BURK</name>
<feature type="transmembrane region" description="Helical" evidence="1">
    <location>
        <begin position="23"/>
        <end position="42"/>
    </location>
</feature>
<dbReference type="Proteomes" id="UP001297600">
    <property type="component" value="Unassembled WGS sequence"/>
</dbReference>
<reference evidence="2 3" key="1">
    <citation type="submission" date="2022-02" db="EMBL/GenBank/DDBJ databases">
        <title>Mesosutterella porci, a novel member of the family Sutterellaceae from pig feces.</title>
        <authorList>
            <person name="Wylensek D."/>
            <person name="Clavel T."/>
        </authorList>
    </citation>
    <scope>NUCLEOTIDE SEQUENCE [LARGE SCALE GENOMIC DNA]</scope>
    <source>
        <strain evidence="3">oilRF-744-wt-GAM-9</strain>
    </source>
</reference>
<evidence type="ECO:0000313" key="3">
    <source>
        <dbReference type="Proteomes" id="UP001297600"/>
    </source>
</evidence>
<proteinExistence type="predicted"/>
<keyword evidence="3" id="KW-1185">Reference proteome</keyword>
<accession>A0ABS9MS92</accession>
<keyword evidence="1" id="KW-0472">Membrane</keyword>
<dbReference type="RefSeq" id="WP_237979131.1">
    <property type="nucleotide sequence ID" value="NZ_JAKNCT010000009.1"/>
</dbReference>
<keyword evidence="1" id="KW-1133">Transmembrane helix</keyword>
<organism evidence="2 3">
    <name type="scientific">Mesosutterella porci</name>
    <dbReference type="NCBI Taxonomy" id="2915351"/>
    <lineage>
        <taxon>Bacteria</taxon>
        <taxon>Pseudomonadati</taxon>
        <taxon>Pseudomonadota</taxon>
        <taxon>Betaproteobacteria</taxon>
        <taxon>Burkholderiales</taxon>
        <taxon>Sutterellaceae</taxon>
        <taxon>Mesosutterella</taxon>
    </lineage>
</organism>
<comment type="caution">
    <text evidence="2">The sequence shown here is derived from an EMBL/GenBank/DDBJ whole genome shotgun (WGS) entry which is preliminary data.</text>
</comment>
<feature type="transmembrane region" description="Helical" evidence="1">
    <location>
        <begin position="189"/>
        <end position="215"/>
    </location>
</feature>
<evidence type="ECO:0000313" key="2">
    <source>
        <dbReference type="EMBL" id="MCG5031397.1"/>
    </source>
</evidence>
<feature type="transmembrane region" description="Helical" evidence="1">
    <location>
        <begin position="85"/>
        <end position="106"/>
    </location>
</feature>
<evidence type="ECO:0008006" key="4">
    <source>
        <dbReference type="Google" id="ProtNLM"/>
    </source>
</evidence>
<keyword evidence="1" id="KW-0812">Transmembrane</keyword>
<protein>
    <recommendedName>
        <fullName evidence="4">Nucleoside transporter/FeoB GTPase Gate domain-containing protein</fullName>
    </recommendedName>
</protein>
<feature type="transmembrane region" description="Helical" evidence="1">
    <location>
        <begin position="164"/>
        <end position="183"/>
    </location>
</feature>
<dbReference type="EMBL" id="JAKNCT010000009">
    <property type="protein sequence ID" value="MCG5031397.1"/>
    <property type="molecule type" value="Genomic_DNA"/>
</dbReference>